<sequence>MLSRRHALVLPLPLLAAACGGGDAPVTELPRIEGYSYLTPLRLNVASLDIQPPQPGADVRVSQPAPLNPVDEVLRMGRDRLSAVGSTGTARFSVETASLLRTRLGGGGLFSEPSERLDCVLRCQVEILDAGNRRVAFAQAEVRRTATMAEGGANTPAGNARQVVGKAMDDLNVEFEVQVRRNLRDWLQVTNPIVNEPPPGSIQREELPRGT</sequence>
<feature type="chain" id="PRO_5046083948" description="Lipoprotein" evidence="1">
    <location>
        <begin position="17"/>
        <end position="211"/>
    </location>
</feature>
<name>A0ABV6JRV7_9PROT</name>
<keyword evidence="1" id="KW-0732">Signal</keyword>
<feature type="signal peptide" evidence="1">
    <location>
        <begin position="1"/>
        <end position="16"/>
    </location>
</feature>
<evidence type="ECO:0008006" key="4">
    <source>
        <dbReference type="Google" id="ProtNLM"/>
    </source>
</evidence>
<reference evidence="2 3" key="1">
    <citation type="submission" date="2024-09" db="EMBL/GenBank/DDBJ databases">
        <authorList>
            <person name="Sun Q."/>
            <person name="Mori K."/>
        </authorList>
    </citation>
    <scope>NUCLEOTIDE SEQUENCE [LARGE SCALE GENOMIC DNA]</scope>
    <source>
        <strain evidence="2 3">TBRC 5777</strain>
    </source>
</reference>
<gene>
    <name evidence="2" type="ORF">ACFFGY_09435</name>
</gene>
<organism evidence="2 3">
    <name type="scientific">Roseomonas elaeocarpi</name>
    <dbReference type="NCBI Taxonomy" id="907779"/>
    <lineage>
        <taxon>Bacteria</taxon>
        <taxon>Pseudomonadati</taxon>
        <taxon>Pseudomonadota</taxon>
        <taxon>Alphaproteobacteria</taxon>
        <taxon>Acetobacterales</taxon>
        <taxon>Roseomonadaceae</taxon>
        <taxon>Roseomonas</taxon>
    </lineage>
</organism>
<evidence type="ECO:0000313" key="3">
    <source>
        <dbReference type="Proteomes" id="UP001589865"/>
    </source>
</evidence>
<proteinExistence type="predicted"/>
<dbReference type="PROSITE" id="PS51257">
    <property type="entry name" value="PROKAR_LIPOPROTEIN"/>
    <property type="match status" value="1"/>
</dbReference>
<dbReference type="EMBL" id="JBHLUN010000006">
    <property type="protein sequence ID" value="MFC0408468.1"/>
    <property type="molecule type" value="Genomic_DNA"/>
</dbReference>
<evidence type="ECO:0000256" key="1">
    <source>
        <dbReference type="SAM" id="SignalP"/>
    </source>
</evidence>
<keyword evidence="3" id="KW-1185">Reference proteome</keyword>
<protein>
    <recommendedName>
        <fullName evidence="4">Lipoprotein</fullName>
    </recommendedName>
</protein>
<dbReference type="RefSeq" id="WP_377044220.1">
    <property type="nucleotide sequence ID" value="NZ_JBHLUN010000006.1"/>
</dbReference>
<comment type="caution">
    <text evidence="2">The sequence shown here is derived from an EMBL/GenBank/DDBJ whole genome shotgun (WGS) entry which is preliminary data.</text>
</comment>
<evidence type="ECO:0000313" key="2">
    <source>
        <dbReference type="EMBL" id="MFC0408468.1"/>
    </source>
</evidence>
<dbReference type="Proteomes" id="UP001589865">
    <property type="component" value="Unassembled WGS sequence"/>
</dbReference>
<accession>A0ABV6JRV7</accession>